<feature type="region of interest" description="Disordered" evidence="1">
    <location>
        <begin position="1"/>
        <end position="26"/>
    </location>
</feature>
<sequence length="61" mass="6607">MALNINLKNSSSTYDRSNSKKHRSSLRAEQQWLASFRTTTLAAPSDGAIGLGAQNRANKTA</sequence>
<reference evidence="2 3" key="1">
    <citation type="journal article" date="2023" name="Hortic Res">
        <title>Pangenome of water caltrop reveals structural variations and asymmetric subgenome divergence after allopolyploidization.</title>
        <authorList>
            <person name="Zhang X."/>
            <person name="Chen Y."/>
            <person name="Wang L."/>
            <person name="Yuan Y."/>
            <person name="Fang M."/>
            <person name="Shi L."/>
            <person name="Lu R."/>
            <person name="Comes H.P."/>
            <person name="Ma Y."/>
            <person name="Chen Y."/>
            <person name="Huang G."/>
            <person name="Zhou Y."/>
            <person name="Zheng Z."/>
            <person name="Qiu Y."/>
        </authorList>
    </citation>
    <scope>NUCLEOTIDE SEQUENCE [LARGE SCALE GENOMIC DNA]</scope>
    <source>
        <strain evidence="2">F231</strain>
    </source>
</reference>
<dbReference type="AlphaFoldDB" id="A0AAN7KGQ4"/>
<keyword evidence="3" id="KW-1185">Reference proteome</keyword>
<name>A0AAN7KGQ4_TRANT</name>
<evidence type="ECO:0000256" key="1">
    <source>
        <dbReference type="SAM" id="MobiDB-lite"/>
    </source>
</evidence>
<evidence type="ECO:0000313" key="3">
    <source>
        <dbReference type="Proteomes" id="UP001346149"/>
    </source>
</evidence>
<proteinExistence type="predicted"/>
<organism evidence="2 3">
    <name type="scientific">Trapa natans</name>
    <name type="common">Water chestnut</name>
    <dbReference type="NCBI Taxonomy" id="22666"/>
    <lineage>
        <taxon>Eukaryota</taxon>
        <taxon>Viridiplantae</taxon>
        <taxon>Streptophyta</taxon>
        <taxon>Embryophyta</taxon>
        <taxon>Tracheophyta</taxon>
        <taxon>Spermatophyta</taxon>
        <taxon>Magnoliopsida</taxon>
        <taxon>eudicotyledons</taxon>
        <taxon>Gunneridae</taxon>
        <taxon>Pentapetalae</taxon>
        <taxon>rosids</taxon>
        <taxon>malvids</taxon>
        <taxon>Myrtales</taxon>
        <taxon>Lythraceae</taxon>
        <taxon>Trapa</taxon>
    </lineage>
</organism>
<gene>
    <name evidence="2" type="ORF">SAY86_025759</name>
</gene>
<dbReference type="Proteomes" id="UP001346149">
    <property type="component" value="Unassembled WGS sequence"/>
</dbReference>
<comment type="caution">
    <text evidence="2">The sequence shown here is derived from an EMBL/GenBank/DDBJ whole genome shotgun (WGS) entry which is preliminary data.</text>
</comment>
<feature type="compositionally biased region" description="Polar residues" evidence="1">
    <location>
        <begin position="1"/>
        <end position="16"/>
    </location>
</feature>
<accession>A0AAN7KGQ4</accession>
<protein>
    <submittedName>
        <fullName evidence="2">Uncharacterized protein</fullName>
    </submittedName>
</protein>
<dbReference type="EMBL" id="JAXQNO010000023">
    <property type="protein sequence ID" value="KAK4764669.1"/>
    <property type="molecule type" value="Genomic_DNA"/>
</dbReference>
<evidence type="ECO:0000313" key="2">
    <source>
        <dbReference type="EMBL" id="KAK4764669.1"/>
    </source>
</evidence>